<proteinExistence type="predicted"/>
<feature type="region of interest" description="Disordered" evidence="1">
    <location>
        <begin position="1"/>
        <end position="41"/>
    </location>
</feature>
<evidence type="ECO:0000313" key="2">
    <source>
        <dbReference type="EMBL" id="PYI30659.1"/>
    </source>
</evidence>
<evidence type="ECO:0000256" key="1">
    <source>
        <dbReference type="SAM" id="MobiDB-lite"/>
    </source>
</evidence>
<dbReference type="EMBL" id="KZ825513">
    <property type="protein sequence ID" value="PYI30659.1"/>
    <property type="molecule type" value="Genomic_DNA"/>
</dbReference>
<dbReference type="AlphaFoldDB" id="A0A2V5I1N1"/>
<gene>
    <name evidence="2" type="ORF">BP00DRAFT_200804</name>
</gene>
<organism evidence="2 3">
    <name type="scientific">Aspergillus indologenus CBS 114.80</name>
    <dbReference type="NCBI Taxonomy" id="1450541"/>
    <lineage>
        <taxon>Eukaryota</taxon>
        <taxon>Fungi</taxon>
        <taxon>Dikarya</taxon>
        <taxon>Ascomycota</taxon>
        <taxon>Pezizomycotina</taxon>
        <taxon>Eurotiomycetes</taxon>
        <taxon>Eurotiomycetidae</taxon>
        <taxon>Eurotiales</taxon>
        <taxon>Aspergillaceae</taxon>
        <taxon>Aspergillus</taxon>
        <taxon>Aspergillus subgen. Circumdati</taxon>
    </lineage>
</organism>
<name>A0A2V5I1N1_9EURO</name>
<keyword evidence="3" id="KW-1185">Reference proteome</keyword>
<dbReference type="Proteomes" id="UP000248817">
    <property type="component" value="Unassembled WGS sequence"/>
</dbReference>
<feature type="compositionally biased region" description="Basic and acidic residues" evidence="1">
    <location>
        <begin position="17"/>
        <end position="33"/>
    </location>
</feature>
<evidence type="ECO:0000313" key="3">
    <source>
        <dbReference type="Proteomes" id="UP000248817"/>
    </source>
</evidence>
<sequence length="117" mass="12739">MPESKSKGKGKRKAKAKAKETKRQRQKEQKPSGENRAASASAHVIGGRRVDLVVLVVLVVWSSGWVEINRSMISPPFHPHTDVNELADLKGTGQTLNQKAASHLFLLSSGIIMDLTA</sequence>
<reference evidence="2 3" key="1">
    <citation type="submission" date="2018-02" db="EMBL/GenBank/DDBJ databases">
        <title>The genomes of Aspergillus section Nigri reveals drivers in fungal speciation.</title>
        <authorList>
            <consortium name="DOE Joint Genome Institute"/>
            <person name="Vesth T.C."/>
            <person name="Nybo J."/>
            <person name="Theobald S."/>
            <person name="Brandl J."/>
            <person name="Frisvad J.C."/>
            <person name="Nielsen K.F."/>
            <person name="Lyhne E.K."/>
            <person name="Kogle M.E."/>
            <person name="Kuo A."/>
            <person name="Riley R."/>
            <person name="Clum A."/>
            <person name="Nolan M."/>
            <person name="Lipzen A."/>
            <person name="Salamov A."/>
            <person name="Henrissat B."/>
            <person name="Wiebenga A."/>
            <person name="De vries R.P."/>
            <person name="Grigoriev I.V."/>
            <person name="Mortensen U.H."/>
            <person name="Andersen M.R."/>
            <person name="Baker S.E."/>
        </authorList>
    </citation>
    <scope>NUCLEOTIDE SEQUENCE [LARGE SCALE GENOMIC DNA]</scope>
    <source>
        <strain evidence="2 3">CBS 114.80</strain>
    </source>
</reference>
<feature type="compositionally biased region" description="Basic residues" evidence="1">
    <location>
        <begin position="7"/>
        <end position="16"/>
    </location>
</feature>
<protein>
    <submittedName>
        <fullName evidence="2">Uncharacterized protein</fullName>
    </submittedName>
</protein>
<accession>A0A2V5I1N1</accession>